<dbReference type="RefSeq" id="WP_106892033.1">
    <property type="nucleotide sequence ID" value="NZ_CP027860.1"/>
</dbReference>
<dbReference type="KEGG" id="xba:C7S18_13300"/>
<dbReference type="PROSITE" id="PS51257">
    <property type="entry name" value="PROKAR_LIPOPROTEIN"/>
    <property type="match status" value="1"/>
</dbReference>
<dbReference type="AlphaFoldDB" id="A0A2P1PTE3"/>
<keyword evidence="3" id="KW-1185">Reference proteome</keyword>
<sequence length="146" mass="16430">MPRRVPLTYLTLILATSLAGCSIEQFETHYETASAAHADGAITRGWIPDWLPDAAVNIRERHDLDTNDSVLRFELPSGVPMPRPDHCDPIVLAAATPARLRATWWPEWNEVARDFELFTCTDARDPSALSTGTLGINQAERVWIYW</sequence>
<evidence type="ECO:0000313" key="3">
    <source>
        <dbReference type="Proteomes" id="UP000241074"/>
    </source>
</evidence>
<reference evidence="2 3" key="2">
    <citation type="submission" date="2018-03" db="EMBL/GenBank/DDBJ databases">
        <authorList>
            <person name="Keele B.F."/>
        </authorList>
    </citation>
    <scope>NUCLEOTIDE SEQUENCE [LARGE SCALE GENOMIC DNA]</scope>
    <source>
        <strain evidence="2 3">D13</strain>
    </source>
</reference>
<dbReference type="Proteomes" id="UP000241074">
    <property type="component" value="Chromosome"/>
</dbReference>
<gene>
    <name evidence="2" type="ORF">C7S18_13300</name>
</gene>
<proteinExistence type="predicted"/>
<organism evidence="2 3">
    <name type="scientific">Ahniella affigens</name>
    <dbReference type="NCBI Taxonomy" id="2021234"/>
    <lineage>
        <taxon>Bacteria</taxon>
        <taxon>Pseudomonadati</taxon>
        <taxon>Pseudomonadota</taxon>
        <taxon>Gammaproteobacteria</taxon>
        <taxon>Lysobacterales</taxon>
        <taxon>Rhodanobacteraceae</taxon>
        <taxon>Ahniella</taxon>
    </lineage>
</organism>
<reference evidence="2 3" key="1">
    <citation type="submission" date="2018-03" db="EMBL/GenBank/DDBJ databases">
        <title>Ahniella affigens gen. nov., sp. nov., a gammaproteobacterium isolated from sandy soil near a stream.</title>
        <authorList>
            <person name="Ko Y."/>
            <person name="Kim J.-H."/>
        </authorList>
    </citation>
    <scope>NUCLEOTIDE SEQUENCE [LARGE SCALE GENOMIC DNA]</scope>
    <source>
        <strain evidence="2 3">D13</strain>
    </source>
</reference>
<accession>A0A2P1PTE3</accession>
<evidence type="ECO:0000313" key="2">
    <source>
        <dbReference type="EMBL" id="AVP98113.1"/>
    </source>
</evidence>
<name>A0A2P1PTE3_9GAMM</name>
<feature type="domain" description="YbbD head" evidence="1">
    <location>
        <begin position="24"/>
        <end position="74"/>
    </location>
</feature>
<dbReference type="EMBL" id="CP027860">
    <property type="protein sequence ID" value="AVP98113.1"/>
    <property type="molecule type" value="Genomic_DNA"/>
</dbReference>
<dbReference type="OrthoDB" id="6049507at2"/>
<evidence type="ECO:0000259" key="1">
    <source>
        <dbReference type="Pfam" id="PF26610"/>
    </source>
</evidence>
<dbReference type="InterPro" id="IPR058827">
    <property type="entry name" value="YbbD_head"/>
</dbReference>
<protein>
    <recommendedName>
        <fullName evidence="1">YbbD head domain-containing protein</fullName>
    </recommendedName>
</protein>
<dbReference type="Pfam" id="PF26610">
    <property type="entry name" value="YbbD_head"/>
    <property type="match status" value="1"/>
</dbReference>